<protein>
    <submittedName>
        <fullName evidence="2">Uncharacterized protein</fullName>
    </submittedName>
</protein>
<feature type="compositionally biased region" description="Low complexity" evidence="1">
    <location>
        <begin position="59"/>
        <end position="74"/>
    </location>
</feature>
<comment type="caution">
    <text evidence="2">The sequence shown here is derived from an EMBL/GenBank/DDBJ whole genome shotgun (WGS) entry which is preliminary data.</text>
</comment>
<organism evidence="2 3">
    <name type="scientific">Stylosanthes scabra</name>
    <dbReference type="NCBI Taxonomy" id="79078"/>
    <lineage>
        <taxon>Eukaryota</taxon>
        <taxon>Viridiplantae</taxon>
        <taxon>Streptophyta</taxon>
        <taxon>Embryophyta</taxon>
        <taxon>Tracheophyta</taxon>
        <taxon>Spermatophyta</taxon>
        <taxon>Magnoliopsida</taxon>
        <taxon>eudicotyledons</taxon>
        <taxon>Gunneridae</taxon>
        <taxon>Pentapetalae</taxon>
        <taxon>rosids</taxon>
        <taxon>fabids</taxon>
        <taxon>Fabales</taxon>
        <taxon>Fabaceae</taxon>
        <taxon>Papilionoideae</taxon>
        <taxon>50 kb inversion clade</taxon>
        <taxon>dalbergioids sensu lato</taxon>
        <taxon>Dalbergieae</taxon>
        <taxon>Pterocarpus clade</taxon>
        <taxon>Stylosanthes</taxon>
    </lineage>
</organism>
<dbReference type="Proteomes" id="UP001341840">
    <property type="component" value="Unassembled WGS sequence"/>
</dbReference>
<gene>
    <name evidence="2" type="ORF">PIB30_001630</name>
</gene>
<reference evidence="2 3" key="1">
    <citation type="journal article" date="2023" name="Plants (Basel)">
        <title>Bridging the Gap: Combining Genomics and Transcriptomics Approaches to Understand Stylosanthes scabra, an Orphan Legume from the Brazilian Caatinga.</title>
        <authorList>
            <person name="Ferreira-Neto J.R.C."/>
            <person name="da Silva M.D."/>
            <person name="Binneck E."/>
            <person name="de Melo N.F."/>
            <person name="da Silva R.H."/>
            <person name="de Melo A.L.T.M."/>
            <person name="Pandolfi V."/>
            <person name="Bustamante F.O."/>
            <person name="Brasileiro-Vidal A.C."/>
            <person name="Benko-Iseppon A.M."/>
        </authorList>
    </citation>
    <scope>NUCLEOTIDE SEQUENCE [LARGE SCALE GENOMIC DNA]</scope>
    <source>
        <tissue evidence="2">Leaves</tissue>
    </source>
</reference>
<evidence type="ECO:0000313" key="3">
    <source>
        <dbReference type="Proteomes" id="UP001341840"/>
    </source>
</evidence>
<sequence>MILSRVDPMINDVGHPKRIWAVRQLWADVWERSANEVAGIMAKGSATIVILILRDDDPSSSSSQGTQSSTPASTVSPPHPPQQHFPQQPYQYLGYIVYSIPLPPPHTGAAVSSSSSTVVPPFALHFPYLYPYPPYHFPPPPPPS</sequence>
<feature type="region of interest" description="Disordered" evidence="1">
    <location>
        <begin position="56"/>
        <end position="87"/>
    </location>
</feature>
<accession>A0ABU6T4F9</accession>
<name>A0ABU6T4F9_9FABA</name>
<proteinExistence type="predicted"/>
<keyword evidence="3" id="KW-1185">Reference proteome</keyword>
<evidence type="ECO:0000313" key="2">
    <source>
        <dbReference type="EMBL" id="MED6142858.1"/>
    </source>
</evidence>
<dbReference type="EMBL" id="JASCZI010090624">
    <property type="protein sequence ID" value="MED6142858.1"/>
    <property type="molecule type" value="Genomic_DNA"/>
</dbReference>
<evidence type="ECO:0000256" key="1">
    <source>
        <dbReference type="SAM" id="MobiDB-lite"/>
    </source>
</evidence>